<dbReference type="PRINTS" id="PR00081">
    <property type="entry name" value="GDHRDH"/>
</dbReference>
<evidence type="ECO:0000256" key="13">
    <source>
        <dbReference type="PIRSR" id="PIRSR611284-2"/>
    </source>
</evidence>
<dbReference type="STRING" id="485916.Dtox_1180"/>
<evidence type="ECO:0000256" key="6">
    <source>
        <dbReference type="ARBA" id="ARBA00022857"/>
    </source>
</evidence>
<dbReference type="Proteomes" id="UP000002217">
    <property type="component" value="Chromosome"/>
</dbReference>
<dbReference type="GO" id="GO:0004316">
    <property type="term" value="F:3-oxoacyl-[acyl-carrier-protein] reductase (NADPH) activity"/>
    <property type="evidence" value="ECO:0007669"/>
    <property type="project" value="UniProtKB-UniRule"/>
</dbReference>
<evidence type="ECO:0000256" key="10">
    <source>
        <dbReference type="ARBA" id="ARBA00023221"/>
    </source>
</evidence>
<dbReference type="CDD" id="cd05333">
    <property type="entry name" value="BKR_SDR_c"/>
    <property type="match status" value="1"/>
</dbReference>
<dbReference type="InterPro" id="IPR002347">
    <property type="entry name" value="SDR_fam"/>
</dbReference>
<gene>
    <name evidence="16" type="ordered locus">Dtox_1180</name>
</gene>
<evidence type="ECO:0000256" key="4">
    <source>
        <dbReference type="ARBA" id="ARBA00022516"/>
    </source>
</evidence>
<accession>C8W583</accession>
<dbReference type="EMBL" id="CP001720">
    <property type="protein sequence ID" value="ACV62065.1"/>
    <property type="molecule type" value="Genomic_DNA"/>
</dbReference>
<evidence type="ECO:0000259" key="15">
    <source>
        <dbReference type="SMART" id="SM00822"/>
    </source>
</evidence>
<evidence type="ECO:0000256" key="1">
    <source>
        <dbReference type="ARBA" id="ARBA00002607"/>
    </source>
</evidence>
<dbReference type="Gene3D" id="3.40.50.720">
    <property type="entry name" value="NAD(P)-binding Rossmann-like Domain"/>
    <property type="match status" value="1"/>
</dbReference>
<keyword evidence="9 14" id="KW-0275">Fatty acid biosynthesis</keyword>
<comment type="pathway">
    <text evidence="2 14">Lipid metabolism; fatty acid biosynthesis.</text>
</comment>
<keyword evidence="4 14" id="KW-0444">Lipid biosynthesis</keyword>
<feature type="binding site" evidence="13">
    <location>
        <begin position="155"/>
        <end position="159"/>
    </location>
    <ligand>
        <name>NADP(+)</name>
        <dbReference type="ChEBI" id="CHEBI:58349"/>
    </ligand>
</feature>
<dbReference type="EC" id="1.1.1.100" evidence="14"/>
<dbReference type="PANTHER" id="PTHR42879">
    <property type="entry name" value="3-OXOACYL-(ACYL-CARRIER-PROTEIN) REDUCTASE"/>
    <property type="match status" value="1"/>
</dbReference>
<dbReference type="NCBIfam" id="NF005559">
    <property type="entry name" value="PRK07231.1"/>
    <property type="match status" value="1"/>
</dbReference>
<dbReference type="InterPro" id="IPR050259">
    <property type="entry name" value="SDR"/>
</dbReference>
<dbReference type="PANTHER" id="PTHR42879:SF2">
    <property type="entry name" value="3-OXOACYL-[ACYL-CARRIER-PROTEIN] REDUCTASE FABG"/>
    <property type="match status" value="1"/>
</dbReference>
<feature type="domain" description="Ketoreductase" evidence="15">
    <location>
        <begin position="6"/>
        <end position="191"/>
    </location>
</feature>
<evidence type="ECO:0000256" key="14">
    <source>
        <dbReference type="RuleBase" id="RU366074"/>
    </source>
</evidence>
<evidence type="ECO:0000256" key="3">
    <source>
        <dbReference type="ARBA" id="ARBA00006484"/>
    </source>
</evidence>
<dbReference type="PRINTS" id="PR00080">
    <property type="entry name" value="SDRFAMILY"/>
</dbReference>
<dbReference type="OrthoDB" id="9803333at2"/>
<organism evidence="16 17">
    <name type="scientific">Desulfofarcimen acetoxidans (strain ATCC 49208 / DSM 771 / KCTC 5769 / VKM B-1644 / 5575)</name>
    <name type="common">Desulfotomaculum acetoxidans</name>
    <dbReference type="NCBI Taxonomy" id="485916"/>
    <lineage>
        <taxon>Bacteria</taxon>
        <taxon>Bacillati</taxon>
        <taxon>Bacillota</taxon>
        <taxon>Clostridia</taxon>
        <taxon>Eubacteriales</taxon>
        <taxon>Peptococcaceae</taxon>
        <taxon>Desulfofarcimen</taxon>
    </lineage>
</organism>
<dbReference type="InterPro" id="IPR020904">
    <property type="entry name" value="Sc_DH/Rdtase_CS"/>
</dbReference>
<feature type="binding site" evidence="13">
    <location>
        <position position="90"/>
    </location>
    <ligand>
        <name>NADP(+)</name>
        <dbReference type="ChEBI" id="CHEBI:58349"/>
    </ligand>
</feature>
<reference evidence="16 17" key="1">
    <citation type="journal article" date="2009" name="Stand. Genomic Sci.">
        <title>Complete genome sequence of Desulfotomaculum acetoxidans type strain (5575).</title>
        <authorList>
            <person name="Spring S."/>
            <person name="Lapidus A."/>
            <person name="Schroder M."/>
            <person name="Gleim D."/>
            <person name="Sims D."/>
            <person name="Meincke L."/>
            <person name="Glavina Del Rio T."/>
            <person name="Tice H."/>
            <person name="Copeland A."/>
            <person name="Cheng J.F."/>
            <person name="Lucas S."/>
            <person name="Chen F."/>
            <person name="Nolan M."/>
            <person name="Bruce D."/>
            <person name="Goodwin L."/>
            <person name="Pitluck S."/>
            <person name="Ivanova N."/>
            <person name="Mavromatis K."/>
            <person name="Mikhailova N."/>
            <person name="Pati A."/>
            <person name="Chen A."/>
            <person name="Palaniappan K."/>
            <person name="Land M."/>
            <person name="Hauser L."/>
            <person name="Chang Y.J."/>
            <person name="Jeffries C.D."/>
            <person name="Chain P."/>
            <person name="Saunders E."/>
            <person name="Brettin T."/>
            <person name="Detter J.C."/>
            <person name="Goker M."/>
            <person name="Bristow J."/>
            <person name="Eisen J.A."/>
            <person name="Markowitz V."/>
            <person name="Hugenholtz P."/>
            <person name="Kyrpides N.C."/>
            <person name="Klenk H.P."/>
            <person name="Han C."/>
        </authorList>
    </citation>
    <scope>NUCLEOTIDE SEQUENCE [LARGE SCALE GENOMIC DNA]</scope>
    <source>
        <strain evidence="17">ATCC 49208 / DSM 771 / VKM B-1644</strain>
    </source>
</reference>
<feature type="binding site" evidence="13">
    <location>
        <position position="188"/>
    </location>
    <ligand>
        <name>NADP(+)</name>
        <dbReference type="ChEBI" id="CHEBI:58349"/>
    </ligand>
</feature>
<dbReference type="InterPro" id="IPR057326">
    <property type="entry name" value="KR_dom"/>
</dbReference>
<evidence type="ECO:0000313" key="16">
    <source>
        <dbReference type="EMBL" id="ACV62065.1"/>
    </source>
</evidence>
<keyword evidence="7 14" id="KW-0560">Oxidoreductase</keyword>
<sequence>MLLESRVALVTGASRGIGRAVALALAGAGSDVAINCAGRIEAAEEVAGEIRSIGRRALVVKANVADPAEVNEMVKTVLSELGRLDILVNNAGITRDNLVMRMSEDDWDSVISVNLKGSFNCAKAVTRSMLKARYGRIVNISSVVGISGNAGQANYASSKAGLIGFSKTLAKELGSRNITVNVVAPGFIETDMTSAMPDDLKKSMSDKISLGRLGKPEDVAAAVVFLVSEQASYITGQVLAVDGGLVI</sequence>
<dbReference type="eggNOG" id="COG1028">
    <property type="taxonomic scope" value="Bacteria"/>
</dbReference>
<evidence type="ECO:0000256" key="7">
    <source>
        <dbReference type="ARBA" id="ARBA00023002"/>
    </source>
</evidence>
<keyword evidence="17" id="KW-1185">Reference proteome</keyword>
<dbReference type="NCBIfam" id="NF004197">
    <property type="entry name" value="PRK05653.1-1"/>
    <property type="match status" value="1"/>
</dbReference>
<evidence type="ECO:0000313" key="17">
    <source>
        <dbReference type="Proteomes" id="UP000002217"/>
    </source>
</evidence>
<dbReference type="InterPro" id="IPR011284">
    <property type="entry name" value="3oxo_ACP_reduc"/>
</dbReference>
<comment type="catalytic activity">
    <reaction evidence="11 14">
        <text>a (3R)-hydroxyacyl-[ACP] + NADP(+) = a 3-oxoacyl-[ACP] + NADPH + H(+)</text>
        <dbReference type="Rhea" id="RHEA:17397"/>
        <dbReference type="Rhea" id="RHEA-COMP:9916"/>
        <dbReference type="Rhea" id="RHEA-COMP:9945"/>
        <dbReference type="ChEBI" id="CHEBI:15378"/>
        <dbReference type="ChEBI" id="CHEBI:57783"/>
        <dbReference type="ChEBI" id="CHEBI:58349"/>
        <dbReference type="ChEBI" id="CHEBI:78776"/>
        <dbReference type="ChEBI" id="CHEBI:78827"/>
        <dbReference type="EC" id="1.1.1.100"/>
    </reaction>
</comment>
<name>C8W583_DESAS</name>
<dbReference type="NCBIfam" id="TIGR01830">
    <property type="entry name" value="3oxo_ACP_reduc"/>
    <property type="match status" value="1"/>
</dbReference>
<keyword evidence="6 13" id="KW-0521">NADP</keyword>
<dbReference type="UniPathway" id="UPA00094"/>
<dbReference type="RefSeq" id="WP_015756780.1">
    <property type="nucleotide sequence ID" value="NC_013216.1"/>
</dbReference>
<keyword evidence="10" id="KW-0753">Steroid metabolism</keyword>
<dbReference type="Pfam" id="PF13561">
    <property type="entry name" value="adh_short_C2"/>
    <property type="match status" value="1"/>
</dbReference>
<dbReference type="SMART" id="SM00822">
    <property type="entry name" value="PKS_KR"/>
    <property type="match status" value="1"/>
</dbReference>
<evidence type="ECO:0000256" key="9">
    <source>
        <dbReference type="ARBA" id="ARBA00023160"/>
    </source>
</evidence>
<dbReference type="KEGG" id="dae:Dtox_1180"/>
<proteinExistence type="inferred from homology"/>
<evidence type="ECO:0000256" key="5">
    <source>
        <dbReference type="ARBA" id="ARBA00022832"/>
    </source>
</evidence>
<dbReference type="AlphaFoldDB" id="C8W583"/>
<evidence type="ECO:0000256" key="11">
    <source>
        <dbReference type="ARBA" id="ARBA00048508"/>
    </source>
</evidence>
<feature type="active site" description="Proton acceptor" evidence="12">
    <location>
        <position position="155"/>
    </location>
</feature>
<evidence type="ECO:0000256" key="8">
    <source>
        <dbReference type="ARBA" id="ARBA00023098"/>
    </source>
</evidence>
<dbReference type="FunFam" id="3.40.50.720:FF:000037">
    <property type="entry name" value="3-oxoacyl-[acyl-carrier-protein] reductase FabG"/>
    <property type="match status" value="1"/>
</dbReference>
<dbReference type="SUPFAM" id="SSF51735">
    <property type="entry name" value="NAD(P)-binding Rossmann-fold domains"/>
    <property type="match status" value="1"/>
</dbReference>
<dbReference type="GO" id="GO:0008202">
    <property type="term" value="P:steroid metabolic process"/>
    <property type="evidence" value="ECO:0007669"/>
    <property type="project" value="UniProtKB-KW"/>
</dbReference>
<keyword evidence="8 14" id="KW-0443">Lipid metabolism</keyword>
<dbReference type="PROSITE" id="PS00061">
    <property type="entry name" value="ADH_SHORT"/>
    <property type="match status" value="1"/>
</dbReference>
<dbReference type="NCBIfam" id="NF009466">
    <property type="entry name" value="PRK12826.1-2"/>
    <property type="match status" value="1"/>
</dbReference>
<evidence type="ECO:0000256" key="2">
    <source>
        <dbReference type="ARBA" id="ARBA00005194"/>
    </source>
</evidence>
<protein>
    <recommendedName>
        <fullName evidence="14">3-oxoacyl-[acyl-carrier-protein] reductase</fullName>
        <ecNumber evidence="14">1.1.1.100</ecNumber>
    </recommendedName>
</protein>
<dbReference type="GO" id="GO:0051287">
    <property type="term" value="F:NAD binding"/>
    <property type="evidence" value="ECO:0007669"/>
    <property type="project" value="UniProtKB-UniRule"/>
</dbReference>
<comment type="function">
    <text evidence="1 14">Catalyzes the NADPH-dependent reduction of beta-ketoacyl-ACP substrates to beta-hydroxyacyl-ACP products, the first reductive step in the elongation cycle of fatty acid biosynthesis.</text>
</comment>
<evidence type="ECO:0000256" key="12">
    <source>
        <dbReference type="PIRSR" id="PIRSR611284-1"/>
    </source>
</evidence>
<comment type="subunit">
    <text evidence="14">Homotetramer.</text>
</comment>
<comment type="similarity">
    <text evidence="3 14">Belongs to the short-chain dehydrogenases/reductases (SDR) family.</text>
</comment>
<keyword evidence="5 14" id="KW-0276">Fatty acid metabolism</keyword>
<feature type="binding site" evidence="13">
    <location>
        <begin position="63"/>
        <end position="64"/>
    </location>
    <ligand>
        <name>NADP(+)</name>
        <dbReference type="ChEBI" id="CHEBI:58349"/>
    </ligand>
</feature>
<dbReference type="InterPro" id="IPR036291">
    <property type="entry name" value="NAD(P)-bd_dom_sf"/>
</dbReference>
<dbReference type="HOGENOM" id="CLU_010194_1_3_9"/>
<feature type="binding site" evidence="13">
    <location>
        <begin position="12"/>
        <end position="15"/>
    </location>
    <ligand>
        <name>NADP(+)</name>
        <dbReference type="ChEBI" id="CHEBI:58349"/>
    </ligand>
</feature>
<dbReference type="GO" id="GO:0006633">
    <property type="term" value="P:fatty acid biosynthetic process"/>
    <property type="evidence" value="ECO:0007669"/>
    <property type="project" value="UniProtKB-UniPathway"/>
</dbReference>